<comment type="caution">
    <text evidence="1">The sequence shown here is derived from an EMBL/GenBank/DDBJ whole genome shotgun (WGS) entry which is preliminary data.</text>
</comment>
<evidence type="ECO:0000313" key="2">
    <source>
        <dbReference type="Proteomes" id="UP000828390"/>
    </source>
</evidence>
<sequence length="114" mass="12929">MRTTTDMIVIGMYIIAFVFLTKTEAFCIASLKYQDQGSECVYRDHKFESGTTYKAPAPYCVQCTCDNGDMPCCGYGKNAGKISIRGCRQISRLDSCEIVFVDENQPDRPCQYFR</sequence>
<keyword evidence="2" id="KW-1185">Reference proteome</keyword>
<name>A0A9D4C9A1_DREPO</name>
<dbReference type="Proteomes" id="UP000828390">
    <property type="component" value="Unassembled WGS sequence"/>
</dbReference>
<dbReference type="Gene3D" id="2.60.40.1900">
    <property type="entry name" value="Beta-microseminoprotein (PSP94) domain"/>
    <property type="match status" value="1"/>
</dbReference>
<reference evidence="1" key="2">
    <citation type="submission" date="2020-11" db="EMBL/GenBank/DDBJ databases">
        <authorList>
            <person name="McCartney M.A."/>
            <person name="Auch B."/>
            <person name="Kono T."/>
            <person name="Mallez S."/>
            <person name="Becker A."/>
            <person name="Gohl D.M."/>
            <person name="Silverstein K.A.T."/>
            <person name="Koren S."/>
            <person name="Bechman K.B."/>
            <person name="Herman A."/>
            <person name="Abrahante J.E."/>
            <person name="Garbe J."/>
        </authorList>
    </citation>
    <scope>NUCLEOTIDE SEQUENCE</scope>
    <source>
        <strain evidence="1">Duluth1</strain>
        <tissue evidence="1">Whole animal</tissue>
    </source>
</reference>
<dbReference type="AlphaFoldDB" id="A0A9D4C9A1"/>
<dbReference type="EMBL" id="JAIWYP010000013">
    <property type="protein sequence ID" value="KAH3719439.1"/>
    <property type="molecule type" value="Genomic_DNA"/>
</dbReference>
<organism evidence="1 2">
    <name type="scientific">Dreissena polymorpha</name>
    <name type="common">Zebra mussel</name>
    <name type="synonym">Mytilus polymorpha</name>
    <dbReference type="NCBI Taxonomy" id="45954"/>
    <lineage>
        <taxon>Eukaryota</taxon>
        <taxon>Metazoa</taxon>
        <taxon>Spiralia</taxon>
        <taxon>Lophotrochozoa</taxon>
        <taxon>Mollusca</taxon>
        <taxon>Bivalvia</taxon>
        <taxon>Autobranchia</taxon>
        <taxon>Heteroconchia</taxon>
        <taxon>Euheterodonta</taxon>
        <taxon>Imparidentia</taxon>
        <taxon>Neoheterodontei</taxon>
        <taxon>Myida</taxon>
        <taxon>Dreissenoidea</taxon>
        <taxon>Dreissenidae</taxon>
        <taxon>Dreissena</taxon>
    </lineage>
</organism>
<accession>A0A9D4C9A1</accession>
<protein>
    <submittedName>
        <fullName evidence="1">Uncharacterized protein</fullName>
    </submittedName>
</protein>
<gene>
    <name evidence="1" type="ORF">DPMN_062274</name>
</gene>
<proteinExistence type="predicted"/>
<reference evidence="1" key="1">
    <citation type="journal article" date="2019" name="bioRxiv">
        <title>The Genome of the Zebra Mussel, Dreissena polymorpha: A Resource for Invasive Species Research.</title>
        <authorList>
            <person name="McCartney M.A."/>
            <person name="Auch B."/>
            <person name="Kono T."/>
            <person name="Mallez S."/>
            <person name="Zhang Y."/>
            <person name="Obille A."/>
            <person name="Becker A."/>
            <person name="Abrahante J.E."/>
            <person name="Garbe J."/>
            <person name="Badalamenti J.P."/>
            <person name="Herman A."/>
            <person name="Mangelson H."/>
            <person name="Liachko I."/>
            <person name="Sullivan S."/>
            <person name="Sone E.D."/>
            <person name="Koren S."/>
            <person name="Silverstein K.A.T."/>
            <person name="Beckman K.B."/>
            <person name="Gohl D.M."/>
        </authorList>
    </citation>
    <scope>NUCLEOTIDE SEQUENCE</scope>
    <source>
        <strain evidence="1">Duluth1</strain>
        <tissue evidence="1">Whole animal</tissue>
    </source>
</reference>
<evidence type="ECO:0000313" key="1">
    <source>
        <dbReference type="EMBL" id="KAH3719439.1"/>
    </source>
</evidence>
<dbReference type="OrthoDB" id="6123676at2759"/>